<dbReference type="PROSITE" id="PS00211">
    <property type="entry name" value="ABC_TRANSPORTER_1"/>
    <property type="match status" value="1"/>
</dbReference>
<dbReference type="GO" id="GO:0140359">
    <property type="term" value="F:ABC-type transporter activity"/>
    <property type="evidence" value="ECO:0007669"/>
    <property type="project" value="InterPro"/>
</dbReference>
<dbReference type="PANTHER" id="PTHR46743:SF2">
    <property type="entry name" value="TEICHOIC ACIDS EXPORT ATP-BINDING PROTEIN TAGH"/>
    <property type="match status" value="1"/>
</dbReference>
<evidence type="ECO:0000313" key="6">
    <source>
        <dbReference type="EMBL" id="MEA5122805.1"/>
    </source>
</evidence>
<dbReference type="InterPro" id="IPR003439">
    <property type="entry name" value="ABC_transporter-like_ATP-bd"/>
</dbReference>
<dbReference type="InterPro" id="IPR017871">
    <property type="entry name" value="ABC_transporter-like_CS"/>
</dbReference>
<feature type="domain" description="ABC transporter" evidence="5">
    <location>
        <begin position="22"/>
        <end position="245"/>
    </location>
</feature>
<keyword evidence="9" id="KW-1185">Reference proteome</keyword>
<sequence length="421" mass="46301">MNGELILSGVGKAYRNWGSEWKRVASWLGFPMQPIEEHWVLNDINLHVRAGETIGLIGQNGAGKSTLLKIVTGTVRPTVGSADHKGRIAAILELGMGFNPELTGRQNVIHASGLMGYEVSQVLDAMPDIEAFAEIGEYFDQPVRTYSSGMQMRVAFSVATAFKPDILIVDEALSVGDSYFQHKSFDRIRTFREQGTSILFVSHGMSEVKTLCDRVILLDAGRVLKDGAPDEVVDFYNALVAKKENETLHIEQHREDGGWLQTRSGTREVTCESLALCDADGSPIRVAKVGQKVKLKLVAGVHADVERLVLGYMLRDKFGHVVWGTNTWHTQQVERELAAGDSVVFSLEFTCTLGPGSYSVSPALVSGDNHLENNYEWIDNLLVFDVVNVDRDVFIGTSWLDARFFIGREVAQDSGGRGGVA</sequence>
<dbReference type="Pfam" id="PF00005">
    <property type="entry name" value="ABC_tran"/>
    <property type="match status" value="1"/>
</dbReference>
<keyword evidence="4 7" id="KW-0067">ATP-binding</keyword>
<evidence type="ECO:0000313" key="8">
    <source>
        <dbReference type="Proteomes" id="UP000077659"/>
    </source>
</evidence>
<evidence type="ECO:0000256" key="4">
    <source>
        <dbReference type="ARBA" id="ARBA00022840"/>
    </source>
</evidence>
<dbReference type="AlphaFoldDB" id="A0A1A9M7V4"/>
<dbReference type="GO" id="GO:0005524">
    <property type="term" value="F:ATP binding"/>
    <property type="evidence" value="ECO:0007669"/>
    <property type="project" value="UniProtKB-KW"/>
</dbReference>
<dbReference type="Pfam" id="PF14524">
    <property type="entry name" value="Wzt_C"/>
    <property type="match status" value="1"/>
</dbReference>
<evidence type="ECO:0000313" key="7">
    <source>
        <dbReference type="EMBL" id="OAG66318.1"/>
    </source>
</evidence>
<proteinExistence type="inferred from homology"/>
<dbReference type="EMBL" id="LXNG01000034">
    <property type="protein sequence ID" value="OAG66318.1"/>
    <property type="molecule type" value="Genomic_DNA"/>
</dbReference>
<dbReference type="InterPro" id="IPR003593">
    <property type="entry name" value="AAA+_ATPase"/>
</dbReference>
<dbReference type="Gene3D" id="2.70.50.60">
    <property type="entry name" value="abc- transporter (atp binding component) like domain"/>
    <property type="match status" value="1"/>
</dbReference>
<dbReference type="SMART" id="SM00382">
    <property type="entry name" value="AAA"/>
    <property type="match status" value="1"/>
</dbReference>
<dbReference type="GO" id="GO:0016020">
    <property type="term" value="C:membrane"/>
    <property type="evidence" value="ECO:0007669"/>
    <property type="project" value="InterPro"/>
</dbReference>
<dbReference type="InterPro" id="IPR050683">
    <property type="entry name" value="Bact_Polysacc_Export_ATP-bd"/>
</dbReference>
<comment type="caution">
    <text evidence="7">The sequence shown here is derived from an EMBL/GenBank/DDBJ whole genome shotgun (WGS) entry which is preliminary data.</text>
</comment>
<keyword evidence="3" id="KW-0547">Nucleotide-binding</keyword>
<gene>
    <name evidence="7" type="ORF">A7D17_05185</name>
    <name evidence="6" type="ORF">VB146_02740</name>
</gene>
<dbReference type="PANTHER" id="PTHR46743">
    <property type="entry name" value="TEICHOIC ACIDS EXPORT ATP-BINDING PROTEIN TAGH"/>
    <property type="match status" value="1"/>
</dbReference>
<dbReference type="CDD" id="cd03220">
    <property type="entry name" value="ABC_KpsT_Wzt"/>
    <property type="match status" value="1"/>
</dbReference>
<dbReference type="SUPFAM" id="SSF52540">
    <property type="entry name" value="P-loop containing nucleoside triphosphate hydrolases"/>
    <property type="match status" value="1"/>
</dbReference>
<keyword evidence="2" id="KW-0813">Transport</keyword>
<comment type="similarity">
    <text evidence="1">Belongs to the ABC transporter superfamily.</text>
</comment>
<dbReference type="Gene3D" id="3.40.50.300">
    <property type="entry name" value="P-loop containing nucleotide triphosphate hydrolases"/>
    <property type="match status" value="1"/>
</dbReference>
<dbReference type="RefSeq" id="WP_064510260.1">
    <property type="nucleotide sequence ID" value="NZ_JAYFSN010000005.1"/>
</dbReference>
<dbReference type="InterPro" id="IPR015860">
    <property type="entry name" value="ABC_transpr_TagH-like"/>
</dbReference>
<dbReference type="Proteomes" id="UP000077659">
    <property type="component" value="Unassembled WGS sequence"/>
</dbReference>
<dbReference type="STRING" id="1843580.A7D17_05185"/>
<name>A0A1A9M7V4_9XANT</name>
<dbReference type="InterPro" id="IPR027417">
    <property type="entry name" value="P-loop_NTPase"/>
</dbReference>
<organism evidence="7 8">
    <name type="scientific">Xanthomonas floridensis</name>
    <dbReference type="NCBI Taxonomy" id="1843580"/>
    <lineage>
        <taxon>Bacteria</taxon>
        <taxon>Pseudomonadati</taxon>
        <taxon>Pseudomonadota</taxon>
        <taxon>Gammaproteobacteria</taxon>
        <taxon>Lysobacterales</taxon>
        <taxon>Lysobacteraceae</taxon>
        <taxon>Xanthomonas</taxon>
    </lineage>
</organism>
<reference evidence="7 8" key="1">
    <citation type="submission" date="2016-05" db="EMBL/GenBank/DDBJ databases">
        <title>Pathogenic, phenotypic and molecular characterisation of Xanthomonas nasturtii sp. nov. and Xanthomonas floridensis sp. nov., new species of Xanthomonas associated with watercress production in Florida.</title>
        <authorList>
            <person name="Vicente J.G."/>
            <person name="Rothwell S."/>
            <person name="Holub E.B."/>
            <person name="Studholme D.J."/>
        </authorList>
    </citation>
    <scope>NUCLEOTIDE SEQUENCE [LARGE SCALE GENOMIC DNA]</scope>
    <source>
        <strain evidence="7 8">WHRI 8848</strain>
    </source>
</reference>
<evidence type="ECO:0000256" key="3">
    <source>
        <dbReference type="ARBA" id="ARBA00022741"/>
    </source>
</evidence>
<evidence type="ECO:0000259" key="5">
    <source>
        <dbReference type="PROSITE" id="PS50893"/>
    </source>
</evidence>
<protein>
    <submittedName>
        <fullName evidence="6 7">ABC transporter ATP-binding protein</fullName>
    </submittedName>
</protein>
<dbReference type="Proteomes" id="UP001303614">
    <property type="component" value="Unassembled WGS sequence"/>
</dbReference>
<evidence type="ECO:0000313" key="9">
    <source>
        <dbReference type="Proteomes" id="UP001303614"/>
    </source>
</evidence>
<dbReference type="InterPro" id="IPR029439">
    <property type="entry name" value="Wzt_C"/>
</dbReference>
<dbReference type="EMBL" id="JAYFSO010000002">
    <property type="protein sequence ID" value="MEA5122805.1"/>
    <property type="molecule type" value="Genomic_DNA"/>
</dbReference>
<evidence type="ECO:0000256" key="2">
    <source>
        <dbReference type="ARBA" id="ARBA00022448"/>
    </source>
</evidence>
<accession>A0A1A9M7V4</accession>
<evidence type="ECO:0000256" key="1">
    <source>
        <dbReference type="ARBA" id="ARBA00005417"/>
    </source>
</evidence>
<dbReference type="PROSITE" id="PS50893">
    <property type="entry name" value="ABC_TRANSPORTER_2"/>
    <property type="match status" value="1"/>
</dbReference>
<dbReference type="CDD" id="cd10147">
    <property type="entry name" value="Wzt_C-like"/>
    <property type="match status" value="1"/>
</dbReference>
<reference evidence="6 9" key="2">
    <citation type="submission" date="2023-12" db="EMBL/GenBank/DDBJ databases">
        <title>Genome sequencing of Xanthomonas floridensis.</title>
        <authorList>
            <person name="Greer S."/>
            <person name="Harrison J."/>
            <person name="Grant M."/>
            <person name="Vicente J."/>
            <person name="Studholme D."/>
        </authorList>
    </citation>
    <scope>NUCLEOTIDE SEQUENCE [LARGE SCALE GENOMIC DNA]</scope>
    <source>
        <strain evidence="6 9">WHRI 8848</strain>
    </source>
</reference>
<dbReference type="GO" id="GO:0016887">
    <property type="term" value="F:ATP hydrolysis activity"/>
    <property type="evidence" value="ECO:0007669"/>
    <property type="project" value="InterPro"/>
</dbReference>
<dbReference type="OrthoDB" id="9778870at2"/>